<reference evidence="2" key="1">
    <citation type="journal article" date="2013" name="Proc. Natl. Acad. Sci. U.S.A.">
        <title>Improving the coverage of the cyanobacterial phylum using diversity-driven genome sequencing.</title>
        <authorList>
            <person name="Shih P.M."/>
            <person name="Wu D."/>
            <person name="Latifi A."/>
            <person name="Axen S.D."/>
            <person name="Fewer D.P."/>
            <person name="Talla E."/>
            <person name="Calteau A."/>
            <person name="Cai F."/>
            <person name="Tandeau de Marsac N."/>
            <person name="Rippka R."/>
            <person name="Herdman M."/>
            <person name="Sivonen K."/>
            <person name="Coursin T."/>
            <person name="Laurent T."/>
            <person name="Goodwin L."/>
            <person name="Nolan M."/>
            <person name="Davenport K.W."/>
            <person name="Han C.S."/>
            <person name="Rubin E.M."/>
            <person name="Eisen J.A."/>
            <person name="Woyke T."/>
            <person name="Gugger M."/>
            <person name="Kerfeld C.A."/>
        </authorList>
    </citation>
    <scope>NUCLEOTIDE SEQUENCE [LARGE SCALE GENOMIC DNA]</scope>
    <source>
        <strain evidence="2">ATCC 27899 / PCC 7122</strain>
    </source>
</reference>
<dbReference type="OrthoDB" id="486117at2"/>
<accession>K9ZCX8</accession>
<dbReference type="eggNOG" id="ENOG5030UQE">
    <property type="taxonomic scope" value="Bacteria"/>
</dbReference>
<dbReference type="RefSeq" id="WP_015213115.1">
    <property type="nucleotide sequence ID" value="NC_019771.1"/>
</dbReference>
<dbReference type="EMBL" id="CP003659">
    <property type="protein sequence ID" value="AFZ56462.1"/>
    <property type="molecule type" value="Genomic_DNA"/>
</dbReference>
<dbReference type="STRING" id="272123.Anacy_0885"/>
<evidence type="ECO:0000313" key="1">
    <source>
        <dbReference type="EMBL" id="AFZ56462.1"/>
    </source>
</evidence>
<dbReference type="HOGENOM" id="CLU_2094319_0_0_3"/>
<organism evidence="1 2">
    <name type="scientific">Anabaena cylindrica (strain ATCC 27899 / PCC 7122)</name>
    <dbReference type="NCBI Taxonomy" id="272123"/>
    <lineage>
        <taxon>Bacteria</taxon>
        <taxon>Bacillati</taxon>
        <taxon>Cyanobacteriota</taxon>
        <taxon>Cyanophyceae</taxon>
        <taxon>Nostocales</taxon>
        <taxon>Nostocaceae</taxon>
        <taxon>Anabaena</taxon>
    </lineage>
</organism>
<dbReference type="AlphaFoldDB" id="K9ZCX8"/>
<dbReference type="KEGG" id="acy:Anacy_0885"/>
<keyword evidence="2" id="KW-1185">Reference proteome</keyword>
<dbReference type="PATRIC" id="fig|272123.3.peg.974"/>
<gene>
    <name evidence="1" type="ordered locus">Anacy_0885</name>
</gene>
<name>K9ZCX8_ANACC</name>
<sequence>MSSINPKHHTVTEAGVIILHSNHLGDIVEVHINKEKRRFYGIREDNKTEIEDDKDCGNDFAQPVMLYKIKYFFEREPKDTWEVGYRIKGKSEDTWMKGFKTAREAWLYREALIAANVAER</sequence>
<protein>
    <submittedName>
        <fullName evidence="1">Uncharacterized protein</fullName>
    </submittedName>
</protein>
<proteinExistence type="predicted"/>
<evidence type="ECO:0000313" key="2">
    <source>
        <dbReference type="Proteomes" id="UP000010474"/>
    </source>
</evidence>
<dbReference type="Proteomes" id="UP000010474">
    <property type="component" value="Chromosome"/>
</dbReference>